<dbReference type="AlphaFoldDB" id="A0A0D2WVD2"/>
<dbReference type="Pfam" id="PF01399">
    <property type="entry name" value="PCI"/>
    <property type="match status" value="1"/>
</dbReference>
<feature type="region of interest" description="Disordered" evidence="8">
    <location>
        <begin position="1"/>
        <end position="31"/>
    </location>
</feature>
<dbReference type="InterPro" id="IPR050871">
    <property type="entry name" value="26S_Proteasome/COP9_Components"/>
</dbReference>
<evidence type="ECO:0000256" key="2">
    <source>
        <dbReference type="ARBA" id="ARBA00004496"/>
    </source>
</evidence>
<name>A0A0D2WVD2_CAPO3</name>
<comment type="similarity">
    <text evidence="3">Belongs to the CSN2 family.</text>
</comment>
<keyword evidence="11" id="KW-1185">Reference proteome</keyword>
<dbReference type="InterPro" id="IPR036390">
    <property type="entry name" value="WH_DNA-bd_sf"/>
</dbReference>
<evidence type="ECO:0000256" key="7">
    <source>
        <dbReference type="ARBA" id="ARBA00023242"/>
    </source>
</evidence>
<dbReference type="PhylomeDB" id="A0A0D2WVD2"/>
<dbReference type="eggNOG" id="KOG1464">
    <property type="taxonomic scope" value="Eukaryota"/>
</dbReference>
<keyword evidence="7" id="KW-0539">Nucleus</keyword>
<comment type="subcellular location">
    <subcellularLocation>
        <location evidence="2">Cytoplasm</location>
    </subcellularLocation>
    <subcellularLocation>
        <location evidence="1">Nucleus</location>
    </subcellularLocation>
</comment>
<accession>A0A0D2WVD2</accession>
<dbReference type="EMBL" id="KE346372">
    <property type="protein sequence ID" value="KJE96815.1"/>
    <property type="molecule type" value="Genomic_DNA"/>
</dbReference>
<keyword evidence="6" id="KW-0736">Signalosome</keyword>
<evidence type="ECO:0000259" key="9">
    <source>
        <dbReference type="PROSITE" id="PS50250"/>
    </source>
</evidence>
<evidence type="ECO:0000313" key="11">
    <source>
        <dbReference type="Proteomes" id="UP000008743"/>
    </source>
</evidence>
<proteinExistence type="inferred from homology"/>
<dbReference type="SMART" id="SM00753">
    <property type="entry name" value="PAM"/>
    <property type="match status" value="1"/>
</dbReference>
<dbReference type="GO" id="GO:0005737">
    <property type="term" value="C:cytoplasm"/>
    <property type="evidence" value="ECO:0007669"/>
    <property type="project" value="UniProtKB-SubCell"/>
</dbReference>
<evidence type="ECO:0000256" key="3">
    <source>
        <dbReference type="ARBA" id="ARBA00009318"/>
    </source>
</evidence>
<dbReference type="SUPFAM" id="SSF46785">
    <property type="entry name" value="Winged helix' DNA-binding domain"/>
    <property type="match status" value="1"/>
</dbReference>
<feature type="domain" description="PCI" evidence="9">
    <location>
        <begin position="255"/>
        <end position="417"/>
    </location>
</feature>
<evidence type="ECO:0000256" key="8">
    <source>
        <dbReference type="SAM" id="MobiDB-lite"/>
    </source>
</evidence>
<dbReference type="SMART" id="SM00088">
    <property type="entry name" value="PINT"/>
    <property type="match status" value="1"/>
</dbReference>
<dbReference type="InterPro" id="IPR000717">
    <property type="entry name" value="PCI_dom"/>
</dbReference>
<evidence type="ECO:0000256" key="5">
    <source>
        <dbReference type="ARBA" id="ARBA00022490"/>
    </source>
</evidence>
<sequence length="445" mass="51474">MDDDDFMDDDGGEEDYGLEYESDEGSEPDVDLENQYYNSKALKDSEPRDALESFEQVLTLEGDTQGEWGFKALKQMVKLNFRLGKHQAMMKKYRQLLTYIKSAVTRNYSEKSINSILDYISVSNQMDVLQEFYETTLETLREARNDRLWFKTNLKLGKLYFDREEFGRLTKILKQLHESCQNEDGSEDQKKGTQLLEIYALEIQMYTAQKNTKKLKALYERSLRVKSAIPHPLIMGVIRECGGKMHLGEGAWAEANQDFFEAFKNYDESGSSRRIQCLKYLVLANMLMQSEINPFDSQEAKPYKNDPEILAMTNLVSAYQRNDIAEFEKILRDNKKNIMDDPFVRAYVEDLLKNIRTQVLIKVIKPYTRIGLPFICSELNISLAEVEHLLVSLILDQQIAGHIDQVNQLLVLDQQSLRQGTQKFVAVDKWVRNLTTLHSSLIGKA</sequence>
<evidence type="ECO:0000256" key="1">
    <source>
        <dbReference type="ARBA" id="ARBA00004123"/>
    </source>
</evidence>
<gene>
    <name evidence="10" type="ORF">CAOG_007082</name>
</gene>
<dbReference type="OMA" id="SEENWKD"/>
<dbReference type="PROSITE" id="PS50250">
    <property type="entry name" value="PCI"/>
    <property type="match status" value="1"/>
</dbReference>
<dbReference type="Gene3D" id="1.25.40.570">
    <property type="match status" value="1"/>
</dbReference>
<dbReference type="GO" id="GO:0008180">
    <property type="term" value="C:COP9 signalosome"/>
    <property type="evidence" value="ECO:0007669"/>
    <property type="project" value="UniProtKB-KW"/>
</dbReference>
<evidence type="ECO:0000313" key="10">
    <source>
        <dbReference type="EMBL" id="KJE96815.1"/>
    </source>
</evidence>
<dbReference type="OrthoDB" id="194139at2759"/>
<dbReference type="RefSeq" id="XP_004343806.1">
    <property type="nucleotide sequence ID" value="XM_004343756.2"/>
</dbReference>
<evidence type="ECO:0000256" key="4">
    <source>
        <dbReference type="ARBA" id="ARBA00014879"/>
    </source>
</evidence>
<dbReference type="PANTHER" id="PTHR10678">
    <property type="entry name" value="26S PROTEASOME NON-ATPASE REGULATORY SUBUNIT 11/COP9 SIGNALOSOME COMPLEX SUBUNIT 2"/>
    <property type="match status" value="1"/>
</dbReference>
<protein>
    <recommendedName>
        <fullName evidence="4">COP9 signalosome complex subunit 2</fullName>
    </recommendedName>
</protein>
<dbReference type="FunCoup" id="A0A0D2WVD2">
    <property type="interactions" value="511"/>
</dbReference>
<keyword evidence="5" id="KW-0963">Cytoplasm</keyword>
<dbReference type="FunFam" id="1.25.40.570:FF:000011">
    <property type="entry name" value="COP9 signalosome complex subunit 2"/>
    <property type="match status" value="1"/>
</dbReference>
<reference evidence="11" key="1">
    <citation type="submission" date="2011-02" db="EMBL/GenBank/DDBJ databases">
        <title>The Genome Sequence of Capsaspora owczarzaki ATCC 30864.</title>
        <authorList>
            <person name="Russ C."/>
            <person name="Cuomo C."/>
            <person name="Burger G."/>
            <person name="Gray M.W."/>
            <person name="Holland P.W.H."/>
            <person name="King N."/>
            <person name="Lang F.B.F."/>
            <person name="Roger A.J."/>
            <person name="Ruiz-Trillo I."/>
            <person name="Young S.K."/>
            <person name="Zeng Q."/>
            <person name="Gargeya S."/>
            <person name="Alvarado L."/>
            <person name="Berlin A."/>
            <person name="Chapman S.B."/>
            <person name="Chen Z."/>
            <person name="Freedman E."/>
            <person name="Gellesch M."/>
            <person name="Goldberg J."/>
            <person name="Griggs A."/>
            <person name="Gujja S."/>
            <person name="Heilman E."/>
            <person name="Heiman D."/>
            <person name="Howarth C."/>
            <person name="Mehta T."/>
            <person name="Neiman D."/>
            <person name="Pearson M."/>
            <person name="Roberts A."/>
            <person name="Saif S."/>
            <person name="Shea T."/>
            <person name="Shenoy N."/>
            <person name="Sisk P."/>
            <person name="Stolte C."/>
            <person name="Sykes S."/>
            <person name="White J."/>
            <person name="Yandava C."/>
            <person name="Haas B."/>
            <person name="Nusbaum C."/>
            <person name="Birren B."/>
        </authorList>
    </citation>
    <scope>NUCLEOTIDE SEQUENCE</scope>
    <source>
        <strain evidence="11">ATCC 30864</strain>
    </source>
</reference>
<evidence type="ECO:0000256" key="6">
    <source>
        <dbReference type="ARBA" id="ARBA00022790"/>
    </source>
</evidence>
<organism evidence="10 11">
    <name type="scientific">Capsaspora owczarzaki (strain ATCC 30864)</name>
    <dbReference type="NCBI Taxonomy" id="595528"/>
    <lineage>
        <taxon>Eukaryota</taxon>
        <taxon>Filasterea</taxon>
        <taxon>Capsaspora</taxon>
    </lineage>
</organism>
<dbReference type="InParanoid" id="A0A0D2WVD2"/>
<dbReference type="Proteomes" id="UP000008743">
    <property type="component" value="Unassembled WGS sequence"/>
</dbReference>
<dbReference type="STRING" id="595528.A0A0D2WVD2"/>